<protein>
    <submittedName>
        <fullName evidence="1">3-hydroxyanthranilate 3,4-dioxygenase</fullName>
    </submittedName>
</protein>
<evidence type="ECO:0000313" key="2">
    <source>
        <dbReference type="Proteomes" id="UP000242367"/>
    </source>
</evidence>
<dbReference type="InterPro" id="IPR014710">
    <property type="entry name" value="RmlC-like_jellyroll"/>
</dbReference>
<proteinExistence type="predicted"/>
<name>A0A2P4UDP9_9ACTN</name>
<keyword evidence="1" id="KW-0560">Oxidoreductase</keyword>
<keyword evidence="1" id="KW-0223">Dioxygenase</keyword>
<comment type="caution">
    <text evidence="1">The sequence shown here is derived from an EMBL/GenBank/DDBJ whole genome shotgun (WGS) entry which is preliminary data.</text>
</comment>
<dbReference type="Gene3D" id="2.60.120.10">
    <property type="entry name" value="Jelly Rolls"/>
    <property type="match status" value="1"/>
</dbReference>
<dbReference type="GO" id="GO:0051213">
    <property type="term" value="F:dioxygenase activity"/>
    <property type="evidence" value="ECO:0007669"/>
    <property type="project" value="UniProtKB-KW"/>
</dbReference>
<dbReference type="EMBL" id="MTBP01000003">
    <property type="protein sequence ID" value="POM23165.1"/>
    <property type="molecule type" value="Genomic_DNA"/>
</dbReference>
<dbReference type="AlphaFoldDB" id="A0A2P4UDP9"/>
<dbReference type="SUPFAM" id="SSF51182">
    <property type="entry name" value="RmlC-like cupins"/>
    <property type="match status" value="1"/>
</dbReference>
<reference evidence="1 2" key="1">
    <citation type="journal article" date="2017" name="Chemistry">
        <title>Isolation, Biosynthesis and Chemical Modifications of Rubterolones A-F: Rare Tropolone Alkaloids from Actinomadura sp. 5-2.</title>
        <authorList>
            <person name="Guo H."/>
            <person name="Benndorf R."/>
            <person name="Leichnitz D."/>
            <person name="Klassen J.L."/>
            <person name="Vollmers J."/>
            <person name="Gorls H."/>
            <person name="Steinacker M."/>
            <person name="Weigel C."/>
            <person name="Dahse H.M."/>
            <person name="Kaster A.K."/>
            <person name="de Beer Z.W."/>
            <person name="Poulsen M."/>
            <person name="Beemelmanns C."/>
        </authorList>
    </citation>
    <scope>NUCLEOTIDE SEQUENCE [LARGE SCALE GENOMIC DNA]</scope>
    <source>
        <strain evidence="1 2">5-2</strain>
    </source>
</reference>
<dbReference type="InterPro" id="IPR011051">
    <property type="entry name" value="RmlC_Cupin_sf"/>
</dbReference>
<organism evidence="1 2">
    <name type="scientific">Actinomadura rubteroloni</name>
    <dbReference type="NCBI Taxonomy" id="1926885"/>
    <lineage>
        <taxon>Bacteria</taxon>
        <taxon>Bacillati</taxon>
        <taxon>Actinomycetota</taxon>
        <taxon>Actinomycetes</taxon>
        <taxon>Streptosporangiales</taxon>
        <taxon>Thermomonosporaceae</taxon>
        <taxon>Actinomadura</taxon>
    </lineage>
</organism>
<keyword evidence="2" id="KW-1185">Reference proteome</keyword>
<gene>
    <name evidence="1" type="ORF">BTM25_43170</name>
</gene>
<dbReference type="Proteomes" id="UP000242367">
    <property type="component" value="Unassembled WGS sequence"/>
</dbReference>
<evidence type="ECO:0000313" key="1">
    <source>
        <dbReference type="EMBL" id="POM23165.1"/>
    </source>
</evidence>
<dbReference type="RefSeq" id="WP_146059102.1">
    <property type="nucleotide sequence ID" value="NZ_MTBP01000003.1"/>
</dbReference>
<accession>A0A2P4UDP9</accession>
<sequence length="178" mass="19831">MTRRRMLHAFKAAAEIGNYQDEAVLPADTDPQIYLSRNWLPQPFHLICEKDTVLSQLSGSAHVHLRDSSVNRFRMDVGDHVYVPAGTPHQIVPVEEGVTIRYQPLAAGRQGAAWYCPECGAELHRYEWQHDNDGSAVALYAEAVARFSADLDARTCGKCSAVHPEISLEPYGWTTEPA</sequence>